<dbReference type="InterPro" id="IPR029068">
    <property type="entry name" value="Glyas_Bleomycin-R_OHBP_Dase"/>
</dbReference>
<evidence type="ECO:0000259" key="1">
    <source>
        <dbReference type="PROSITE" id="PS51819"/>
    </source>
</evidence>
<protein>
    <submittedName>
        <fullName evidence="2">VOC family protein</fullName>
    </submittedName>
</protein>
<dbReference type="Gene3D" id="3.30.720.110">
    <property type="match status" value="1"/>
</dbReference>
<dbReference type="SUPFAM" id="SSF54593">
    <property type="entry name" value="Glyoxalase/Bleomycin resistance protein/Dihydroxybiphenyl dioxygenase"/>
    <property type="match status" value="1"/>
</dbReference>
<organism evidence="2 3">
    <name type="scientific">Pararhodobacter zhoushanensis</name>
    <dbReference type="NCBI Taxonomy" id="2479545"/>
    <lineage>
        <taxon>Bacteria</taxon>
        <taxon>Pseudomonadati</taxon>
        <taxon>Pseudomonadota</taxon>
        <taxon>Alphaproteobacteria</taxon>
        <taxon>Rhodobacterales</taxon>
        <taxon>Paracoccaceae</taxon>
        <taxon>Pararhodobacter</taxon>
    </lineage>
</organism>
<dbReference type="Gene3D" id="3.30.720.120">
    <property type="match status" value="1"/>
</dbReference>
<dbReference type="InterPro" id="IPR004360">
    <property type="entry name" value="Glyas_Fos-R_dOase_dom"/>
</dbReference>
<dbReference type="Pfam" id="PF00903">
    <property type="entry name" value="Glyoxalase"/>
    <property type="match status" value="1"/>
</dbReference>
<accession>A0ABT3H3G4</accession>
<dbReference type="RefSeq" id="WP_264507146.1">
    <property type="nucleotide sequence ID" value="NZ_JAPDFL010000001.1"/>
</dbReference>
<gene>
    <name evidence="2" type="ORF">OKW52_19310</name>
</gene>
<dbReference type="PANTHER" id="PTHR34109:SF1">
    <property type="entry name" value="VOC DOMAIN-CONTAINING PROTEIN"/>
    <property type="match status" value="1"/>
</dbReference>
<dbReference type="PANTHER" id="PTHR34109">
    <property type="entry name" value="BNAUNNG04460D PROTEIN-RELATED"/>
    <property type="match status" value="1"/>
</dbReference>
<dbReference type="EMBL" id="JAPDFL010000001">
    <property type="protein sequence ID" value="MCW1934342.1"/>
    <property type="molecule type" value="Genomic_DNA"/>
</dbReference>
<evidence type="ECO:0000313" key="3">
    <source>
        <dbReference type="Proteomes" id="UP001208938"/>
    </source>
</evidence>
<keyword evidence="3" id="KW-1185">Reference proteome</keyword>
<comment type="caution">
    <text evidence="2">The sequence shown here is derived from an EMBL/GenBank/DDBJ whole genome shotgun (WGS) entry which is preliminary data.</text>
</comment>
<proteinExistence type="predicted"/>
<reference evidence="2 3" key="1">
    <citation type="submission" date="2022-10" db="EMBL/GenBank/DDBJ databases">
        <title>Pararhodobacter sp. nov., isolated from marine algae.</title>
        <authorList>
            <person name="Choi B.J."/>
            <person name="Kim J.M."/>
            <person name="Lee J.K."/>
            <person name="Choi D.G."/>
            <person name="Jeon C.O."/>
        </authorList>
    </citation>
    <scope>NUCLEOTIDE SEQUENCE [LARGE SCALE GENOMIC DNA]</scope>
    <source>
        <strain evidence="2 3">ZQ420</strain>
    </source>
</reference>
<sequence length="126" mass="13442">MEPWKPTSYPSLSPYLIASDAEALIAFIETAFDGTLLRRFDRDDGSLMHAEVKVDDSVVMIGGGATDVQASAPHLHLYVANAAAVFARAVAAGATVVQQPQRRSDGDDLRGGVRDPSGATWWIASQ</sequence>
<feature type="domain" description="VOC" evidence="1">
    <location>
        <begin position="8"/>
        <end position="126"/>
    </location>
</feature>
<dbReference type="PROSITE" id="PS51819">
    <property type="entry name" value="VOC"/>
    <property type="match status" value="1"/>
</dbReference>
<evidence type="ECO:0000313" key="2">
    <source>
        <dbReference type="EMBL" id="MCW1934342.1"/>
    </source>
</evidence>
<dbReference type="InterPro" id="IPR037523">
    <property type="entry name" value="VOC_core"/>
</dbReference>
<dbReference type="Proteomes" id="UP001208938">
    <property type="component" value="Unassembled WGS sequence"/>
</dbReference>
<name>A0ABT3H3G4_9RHOB</name>